<proteinExistence type="predicted"/>
<dbReference type="PANTHER" id="PTHR43244">
    <property type="match status" value="1"/>
</dbReference>
<name>A0A8J3U6H1_9ACTN</name>
<dbReference type="Gene3D" id="3.20.20.30">
    <property type="entry name" value="Luciferase-like domain"/>
    <property type="match status" value="1"/>
</dbReference>
<comment type="caution">
    <text evidence="3">The sequence shown here is derived from an EMBL/GenBank/DDBJ whole genome shotgun (WGS) entry which is preliminary data.</text>
</comment>
<evidence type="ECO:0000256" key="1">
    <source>
        <dbReference type="ARBA" id="ARBA00023002"/>
    </source>
</evidence>
<reference evidence="3 4" key="1">
    <citation type="submission" date="2021-01" db="EMBL/GenBank/DDBJ databases">
        <title>Whole genome shotgun sequence of Planotetraspora phitsanulokensis NBRC 104273.</title>
        <authorList>
            <person name="Komaki H."/>
            <person name="Tamura T."/>
        </authorList>
    </citation>
    <scope>NUCLEOTIDE SEQUENCE [LARGE SCALE GENOMIC DNA]</scope>
    <source>
        <strain evidence="3 4">NBRC 104273</strain>
    </source>
</reference>
<sequence>MAVNRAVNRAVNASRPPVLFGVSVTPDAAAIDEITTLTRIADAAGLDLVAIQDHPYQPGFLDVWTLITHLAARTERIGFFPDVADLALRPPAMLAKAAASLDLLSGGRIELGVGAGAFADAIAGMGGPSRTPAQNVEATREALQVIRAAWGARPFALLGDHHRIQGYHPGPPPSREIGLWVGAQKPRMLRLIGDLADGWVCPLNIYISPGEVPPLQEIIDEAATDAGRDPNRIRRIYNVLGTIGPGTGGQGLNGPVESWAETLADWATRLRFDTFVFWPTGAPDTQFRLFAEEVVPRVRALLDEG</sequence>
<gene>
    <name evidence="3" type="ORF">Pph01_45560</name>
</gene>
<dbReference type="InterPro" id="IPR036661">
    <property type="entry name" value="Luciferase-like_sf"/>
</dbReference>
<accession>A0A8J3U6H1</accession>
<keyword evidence="4" id="KW-1185">Reference proteome</keyword>
<feature type="domain" description="Luciferase-like" evidence="2">
    <location>
        <begin position="23"/>
        <end position="239"/>
    </location>
</feature>
<evidence type="ECO:0000259" key="2">
    <source>
        <dbReference type="Pfam" id="PF00296"/>
    </source>
</evidence>
<dbReference type="AlphaFoldDB" id="A0A8J3U6H1"/>
<dbReference type="CDD" id="cd01097">
    <property type="entry name" value="Tetrahydromethanopterin_reductase"/>
    <property type="match status" value="1"/>
</dbReference>
<evidence type="ECO:0000313" key="4">
    <source>
        <dbReference type="Proteomes" id="UP000622547"/>
    </source>
</evidence>
<protein>
    <recommendedName>
        <fullName evidence="2">Luciferase-like domain-containing protein</fullName>
    </recommendedName>
</protein>
<dbReference type="EMBL" id="BOOP01000021">
    <property type="protein sequence ID" value="GII39553.1"/>
    <property type="molecule type" value="Genomic_DNA"/>
</dbReference>
<dbReference type="PANTHER" id="PTHR43244:SF1">
    <property type="entry name" value="5,10-METHYLENETETRAHYDROMETHANOPTERIN REDUCTASE"/>
    <property type="match status" value="1"/>
</dbReference>
<dbReference type="InterPro" id="IPR050564">
    <property type="entry name" value="F420-G6PD/mer"/>
</dbReference>
<dbReference type="Pfam" id="PF00296">
    <property type="entry name" value="Bac_luciferase"/>
    <property type="match status" value="1"/>
</dbReference>
<keyword evidence="1" id="KW-0560">Oxidoreductase</keyword>
<dbReference type="Proteomes" id="UP000622547">
    <property type="component" value="Unassembled WGS sequence"/>
</dbReference>
<dbReference type="GO" id="GO:0016705">
    <property type="term" value="F:oxidoreductase activity, acting on paired donors, with incorporation or reduction of molecular oxygen"/>
    <property type="evidence" value="ECO:0007669"/>
    <property type="project" value="InterPro"/>
</dbReference>
<dbReference type="SUPFAM" id="SSF51679">
    <property type="entry name" value="Bacterial luciferase-like"/>
    <property type="match status" value="1"/>
</dbReference>
<dbReference type="InterPro" id="IPR011251">
    <property type="entry name" value="Luciferase-like_dom"/>
</dbReference>
<organism evidence="3 4">
    <name type="scientific">Planotetraspora phitsanulokensis</name>
    <dbReference type="NCBI Taxonomy" id="575192"/>
    <lineage>
        <taxon>Bacteria</taxon>
        <taxon>Bacillati</taxon>
        <taxon>Actinomycetota</taxon>
        <taxon>Actinomycetes</taxon>
        <taxon>Streptosporangiales</taxon>
        <taxon>Streptosporangiaceae</taxon>
        <taxon>Planotetraspora</taxon>
    </lineage>
</organism>
<evidence type="ECO:0000313" key="3">
    <source>
        <dbReference type="EMBL" id="GII39553.1"/>
    </source>
</evidence>